<dbReference type="HOGENOM" id="CLU_3249164_0_0_10"/>
<accession>Q8KF35</accession>
<dbReference type="EMBL" id="AE006470">
    <property type="protein sequence ID" value="AAM71739.1"/>
    <property type="molecule type" value="Genomic_DNA"/>
</dbReference>
<evidence type="ECO:0000313" key="1">
    <source>
        <dbReference type="EMBL" id="AAM71739.1"/>
    </source>
</evidence>
<organism evidence="1 2">
    <name type="scientific">Chlorobaculum tepidum (strain ATCC 49652 / DSM 12025 / NBRC 103806 / TLS)</name>
    <name type="common">Chlorobium tepidum</name>
    <dbReference type="NCBI Taxonomy" id="194439"/>
    <lineage>
        <taxon>Bacteria</taxon>
        <taxon>Pseudomonadati</taxon>
        <taxon>Chlorobiota</taxon>
        <taxon>Chlorobiia</taxon>
        <taxon>Chlorobiales</taxon>
        <taxon>Chlorobiaceae</taxon>
        <taxon>Chlorobaculum</taxon>
    </lineage>
</organism>
<sequence>MFQPLVSNQKSPYWHHHKRMKIVSSMLFSFLEIAATVIHKKI</sequence>
<dbReference type="EnsemblBacteria" id="AAM71739">
    <property type="protein sequence ID" value="AAM71739"/>
    <property type="gene ID" value="CT0497"/>
</dbReference>
<dbReference type="STRING" id="194439.CT0497"/>
<evidence type="ECO:0000313" key="2">
    <source>
        <dbReference type="Proteomes" id="UP000001007"/>
    </source>
</evidence>
<dbReference type="Proteomes" id="UP000001007">
    <property type="component" value="Chromosome"/>
</dbReference>
<name>Q8KF35_CHLTE</name>
<keyword evidence="2" id="KW-1185">Reference proteome</keyword>
<proteinExistence type="predicted"/>
<protein>
    <submittedName>
        <fullName evidence="1">Uncharacterized protein</fullName>
    </submittedName>
</protein>
<gene>
    <name evidence="1" type="ordered locus">CT0497</name>
</gene>
<dbReference type="AlphaFoldDB" id="Q8KF35"/>
<dbReference type="KEGG" id="cte:CT0497"/>
<reference evidence="1 2" key="1">
    <citation type="journal article" date="2002" name="Proc. Natl. Acad. Sci. U.S.A.">
        <title>The complete genome sequence of Chlorobium tepidum TLS, a photosynthetic, anaerobic, green-sulfur bacterium.</title>
        <authorList>
            <person name="Eisen J.A."/>
            <person name="Nelson K.E."/>
            <person name="Paulsen I.T."/>
            <person name="Heidelberg J.F."/>
            <person name="Wu M."/>
            <person name="Dodson R.J."/>
            <person name="Deboy R."/>
            <person name="Gwinn M.L."/>
            <person name="Nelson W.C."/>
            <person name="Haft D.H."/>
            <person name="Hickey E.K."/>
            <person name="Peterson J.D."/>
            <person name="Durkin A.S."/>
            <person name="Kolonay J.L."/>
            <person name="Yang F."/>
            <person name="Holt I."/>
            <person name="Umayam L.A."/>
            <person name="Mason T."/>
            <person name="Brenner M."/>
            <person name="Shea T.P."/>
            <person name="Parksey D."/>
            <person name="Nierman W.C."/>
            <person name="Feldblyum T.V."/>
            <person name="Hansen C.L."/>
            <person name="Craven M.B."/>
            <person name="Radune D."/>
            <person name="Vamathevan J."/>
            <person name="Khouri H."/>
            <person name="White O."/>
            <person name="Gruber T.M."/>
            <person name="Ketchum K.A."/>
            <person name="Venter J.C."/>
            <person name="Tettelin H."/>
            <person name="Bryant D.A."/>
            <person name="Fraser C.M."/>
        </authorList>
    </citation>
    <scope>NUCLEOTIDE SEQUENCE [LARGE SCALE GENOMIC DNA]</scope>
    <source>
        <strain evidence="2">ATCC 49652 / DSM 12025 / NBRC 103806 / TLS</strain>
    </source>
</reference>